<protein>
    <recommendedName>
        <fullName evidence="3">Calmodulin-lysine N-methyltransferase</fullName>
    </recommendedName>
</protein>
<dbReference type="AlphaFoldDB" id="A0A4D9CW08"/>
<gene>
    <name evidence="1" type="ORF">NSK_005252</name>
</gene>
<dbReference type="GO" id="GO:0005737">
    <property type="term" value="C:cytoplasm"/>
    <property type="evidence" value="ECO:0007669"/>
    <property type="project" value="TreeGrafter"/>
</dbReference>
<dbReference type="EMBL" id="SDOX01000036">
    <property type="protein sequence ID" value="TFJ83412.1"/>
    <property type="molecule type" value="Genomic_DNA"/>
</dbReference>
<organism evidence="1 2">
    <name type="scientific">Nannochloropsis salina CCMP1776</name>
    <dbReference type="NCBI Taxonomy" id="1027361"/>
    <lineage>
        <taxon>Eukaryota</taxon>
        <taxon>Sar</taxon>
        <taxon>Stramenopiles</taxon>
        <taxon>Ochrophyta</taxon>
        <taxon>Eustigmatophyceae</taxon>
        <taxon>Eustigmatales</taxon>
        <taxon>Monodopsidaceae</taxon>
        <taxon>Microchloropsis</taxon>
        <taxon>Microchloropsis salina</taxon>
    </lineage>
</organism>
<dbReference type="InterPro" id="IPR029063">
    <property type="entry name" value="SAM-dependent_MTases_sf"/>
</dbReference>
<dbReference type="Gene3D" id="3.40.50.150">
    <property type="entry name" value="Vaccinia Virus protein VP39"/>
    <property type="match status" value="1"/>
</dbReference>
<sequence>MAEDVREAGLRSLSDQVPEAADGLEEISLPPWFAEQLGPLSSPDQDKHGSHRVEISPSFHLHISLAEDDGANGSLFAFSIWNGSLLLACYLDNHPAFVRDKRVIEFGAAGALPSMVALRHGGAYMMITDYPDARLLQAIERTLQDRRNAAWLGAGKTAGRVGIMGHVWGRDTAGLLGEESTRNGQVRACLGDMGDDLGKVRREGRSSGLYDLALVGECLWLHQEHENLLQSLHSTLCPGGTALISFAHHVPGCEDKDMKFFMLAAQARQYGNEQPVWFEVQKLLEKNMVCLHREGKVSKQFLYSLTKRSGG</sequence>
<comment type="caution">
    <text evidence="1">The sequence shown here is derived from an EMBL/GenBank/DDBJ whole genome shotgun (WGS) entry which is preliminary data.</text>
</comment>
<dbReference type="OrthoDB" id="46564at2759"/>
<name>A0A4D9CW08_9STRA</name>
<proteinExistence type="predicted"/>
<evidence type="ECO:0008006" key="3">
    <source>
        <dbReference type="Google" id="ProtNLM"/>
    </source>
</evidence>
<accession>A0A4D9CW08</accession>
<dbReference type="PANTHER" id="PTHR14614:SF104">
    <property type="entry name" value="N-METHYLTRANSFERASE, PUTATIVE (AFU_ORTHOLOGUE AFUA_1G17750)-RELATED"/>
    <property type="match status" value="1"/>
</dbReference>
<evidence type="ECO:0000313" key="1">
    <source>
        <dbReference type="EMBL" id="TFJ83412.1"/>
    </source>
</evidence>
<keyword evidence="2" id="KW-1185">Reference proteome</keyword>
<dbReference type="PANTHER" id="PTHR14614">
    <property type="entry name" value="HEPATOCELLULAR CARCINOMA-ASSOCIATED ANTIGEN"/>
    <property type="match status" value="1"/>
</dbReference>
<dbReference type="Proteomes" id="UP000355283">
    <property type="component" value="Unassembled WGS sequence"/>
</dbReference>
<evidence type="ECO:0000313" key="2">
    <source>
        <dbReference type="Proteomes" id="UP000355283"/>
    </source>
</evidence>
<dbReference type="SUPFAM" id="SSF53335">
    <property type="entry name" value="S-adenosyl-L-methionine-dependent methyltransferases"/>
    <property type="match status" value="1"/>
</dbReference>
<reference evidence="1 2" key="1">
    <citation type="submission" date="2019-01" db="EMBL/GenBank/DDBJ databases">
        <title>Nuclear Genome Assembly of the Microalgal Biofuel strain Nannochloropsis salina CCMP1776.</title>
        <authorList>
            <person name="Hovde B."/>
        </authorList>
    </citation>
    <scope>NUCLEOTIDE SEQUENCE [LARGE SCALE GENOMIC DNA]</scope>
    <source>
        <strain evidence="1 2">CCMP1776</strain>
    </source>
</reference>
<dbReference type="InterPro" id="IPR019410">
    <property type="entry name" value="Methyltransf_16"/>
</dbReference>